<dbReference type="InterPro" id="IPR002711">
    <property type="entry name" value="HNH"/>
</dbReference>
<dbReference type="InterPro" id="IPR003615">
    <property type="entry name" value="HNH_nuc"/>
</dbReference>
<dbReference type="Proteomes" id="UP000257144">
    <property type="component" value="Unassembled WGS sequence"/>
</dbReference>
<name>A0A3D8GMP0_9BACI</name>
<evidence type="ECO:0000313" key="2">
    <source>
        <dbReference type="EMBL" id="RDU35765.1"/>
    </source>
</evidence>
<dbReference type="GO" id="GO:0003676">
    <property type="term" value="F:nucleic acid binding"/>
    <property type="evidence" value="ECO:0007669"/>
    <property type="project" value="InterPro"/>
</dbReference>
<keyword evidence="2" id="KW-0255">Endonuclease</keyword>
<reference evidence="2 3" key="1">
    <citation type="submission" date="2018-07" db="EMBL/GenBank/DDBJ databases">
        <title>Bacillus sp. YLB-04 draft genome sequence.</title>
        <authorList>
            <person name="Yu L."/>
            <person name="Tang X."/>
        </authorList>
    </citation>
    <scope>NUCLEOTIDE SEQUENCE [LARGE SCALE GENOMIC DNA]</scope>
    <source>
        <strain evidence="2 3">YLB-04</strain>
    </source>
</reference>
<comment type="caution">
    <text evidence="2">The sequence shown here is derived from an EMBL/GenBank/DDBJ whole genome shotgun (WGS) entry which is preliminary data.</text>
</comment>
<accession>A0A3D8GMP0</accession>
<dbReference type="GO" id="GO:0004519">
    <property type="term" value="F:endonuclease activity"/>
    <property type="evidence" value="ECO:0007669"/>
    <property type="project" value="UniProtKB-KW"/>
</dbReference>
<dbReference type="CDD" id="cd00085">
    <property type="entry name" value="HNHc"/>
    <property type="match status" value="1"/>
</dbReference>
<dbReference type="OrthoDB" id="962665at2"/>
<dbReference type="Gene3D" id="1.10.30.50">
    <property type="match status" value="1"/>
</dbReference>
<proteinExistence type="predicted"/>
<dbReference type="Pfam" id="PF14239">
    <property type="entry name" value="RRXRR"/>
    <property type="match status" value="1"/>
</dbReference>
<evidence type="ECO:0000259" key="1">
    <source>
        <dbReference type="SMART" id="SM00507"/>
    </source>
</evidence>
<dbReference type="GO" id="GO:0008270">
    <property type="term" value="F:zinc ion binding"/>
    <property type="evidence" value="ECO:0007669"/>
    <property type="project" value="InterPro"/>
</dbReference>
<feature type="domain" description="HNH nuclease" evidence="1">
    <location>
        <begin position="181"/>
        <end position="233"/>
    </location>
</feature>
<protein>
    <submittedName>
        <fullName evidence="2">HNH endonuclease</fullName>
    </submittedName>
</protein>
<dbReference type="EMBL" id="QNQT01000008">
    <property type="protein sequence ID" value="RDU35765.1"/>
    <property type="molecule type" value="Genomic_DNA"/>
</dbReference>
<dbReference type="InterPro" id="IPR047693">
    <property type="entry name" value="RNA-guided_IscB-like"/>
</dbReference>
<dbReference type="InterPro" id="IPR025938">
    <property type="entry name" value="RRXRR_dom"/>
</dbReference>
<dbReference type="AlphaFoldDB" id="A0A3D8GMP0"/>
<keyword evidence="3" id="KW-1185">Reference proteome</keyword>
<keyword evidence="2" id="KW-0540">Nuclease</keyword>
<organism evidence="2 3">
    <name type="scientific">Neobacillus piezotolerans</name>
    <dbReference type="NCBI Taxonomy" id="2259171"/>
    <lineage>
        <taxon>Bacteria</taxon>
        <taxon>Bacillati</taxon>
        <taxon>Bacillota</taxon>
        <taxon>Bacilli</taxon>
        <taxon>Bacillales</taxon>
        <taxon>Bacillaceae</taxon>
        <taxon>Neobacillus</taxon>
    </lineage>
</organism>
<evidence type="ECO:0000313" key="3">
    <source>
        <dbReference type="Proteomes" id="UP000257144"/>
    </source>
</evidence>
<keyword evidence="2" id="KW-0378">Hydrolase</keyword>
<dbReference type="Pfam" id="PF01844">
    <property type="entry name" value="HNH"/>
    <property type="match status" value="1"/>
</dbReference>
<gene>
    <name evidence="2" type="ORF">DRW41_16625</name>
</gene>
<dbReference type="NCBIfam" id="NF040563">
    <property type="entry name" value="guided_IscB"/>
    <property type="match status" value="1"/>
</dbReference>
<dbReference type="SMART" id="SM00507">
    <property type="entry name" value="HNHc"/>
    <property type="match status" value="1"/>
</dbReference>
<sequence>MFVYTINQHGEPLMPCSPRKARILLKEKKAKVVKQTPFTIQLLYGSSGYKQPISLGVDAGTKHIGISATTEANVLLEGEVQLRTDIQELLATRLQFRRSRRSRTTRYRKPRFLNRKRDKGWLAPSVQNKVDSHIKMVHQLHSILPITAITVEVAQFDTQLLQNPLIEGEGYQHGVQMGFWNVREYVLYRDNHTCQRCKGKKKDPILNVHHIESRKTGGDSPSNLITLCETCHDEIHGKGLEHTITPLRKSLRDASHMTVMRWFIYEALKKIYPHIHLTYGYITKNTRIGNGLVKSHGVDARCISGNPLATPTDSIYLWKFVRKNNRQLHKATISKGGKRKSNKAVRLVKGYKLFDKVTYKGQDCFVFGRRSSGYFDLRLLDGTKIHASASYKKLTLKECASTLLCERR</sequence>